<dbReference type="GO" id="GO:0005988">
    <property type="term" value="P:lactose metabolic process"/>
    <property type="evidence" value="ECO:0007669"/>
    <property type="project" value="UniProtKB-KW"/>
</dbReference>
<comment type="catalytic activity">
    <reaction evidence="6 8">
        <text>beta-D-fructose 1-phosphate + ATP = beta-D-fructose 1,6-bisphosphate + ADP + H(+)</text>
        <dbReference type="Rhea" id="RHEA:14213"/>
        <dbReference type="ChEBI" id="CHEBI:15378"/>
        <dbReference type="ChEBI" id="CHEBI:30616"/>
        <dbReference type="ChEBI" id="CHEBI:32966"/>
        <dbReference type="ChEBI" id="CHEBI:138881"/>
        <dbReference type="ChEBI" id="CHEBI:456216"/>
        <dbReference type="EC" id="2.7.1.56"/>
    </reaction>
</comment>
<organism evidence="10 11">
    <name type="scientific">Priestia taiwanensis</name>
    <dbReference type="NCBI Taxonomy" id="1347902"/>
    <lineage>
        <taxon>Bacteria</taxon>
        <taxon>Bacillati</taxon>
        <taxon>Bacillota</taxon>
        <taxon>Bacilli</taxon>
        <taxon>Bacillales</taxon>
        <taxon>Bacillaceae</taxon>
        <taxon>Priestia</taxon>
    </lineage>
</organism>
<dbReference type="Pfam" id="PF00294">
    <property type="entry name" value="PfkB"/>
    <property type="match status" value="1"/>
</dbReference>
<comment type="caution">
    <text evidence="10">The sequence shown here is derived from an EMBL/GenBank/DDBJ whole genome shotgun (WGS) entry which is preliminary data.</text>
</comment>
<keyword evidence="3 7" id="KW-0547">Nucleotide-binding</keyword>
<dbReference type="InterPro" id="IPR022463">
    <property type="entry name" value="1-PFruKinase"/>
</dbReference>
<dbReference type="EMBL" id="BMFK01000001">
    <property type="protein sequence ID" value="GGE69387.1"/>
    <property type="molecule type" value="Genomic_DNA"/>
</dbReference>
<dbReference type="PIRSF" id="PIRSF000535">
    <property type="entry name" value="1PFK/6PFK/LacC"/>
    <property type="match status" value="1"/>
</dbReference>
<evidence type="ECO:0000313" key="11">
    <source>
        <dbReference type="Proteomes" id="UP000605259"/>
    </source>
</evidence>
<dbReference type="NCBIfam" id="TIGR03828">
    <property type="entry name" value="pfkB"/>
    <property type="match status" value="1"/>
</dbReference>
<dbReference type="InterPro" id="IPR002173">
    <property type="entry name" value="Carboh/pur_kinase_PfkB_CS"/>
</dbReference>
<comment type="similarity">
    <text evidence="7">Belongs to the carbohydrate kinase PfkB family. LacC subfamily.</text>
</comment>
<proteinExistence type="inferred from homology"/>
<dbReference type="PANTHER" id="PTHR46566:SF1">
    <property type="entry name" value="1-PHOSPHOFRUCTOKINASE"/>
    <property type="match status" value="1"/>
</dbReference>
<dbReference type="GO" id="GO:0009024">
    <property type="term" value="F:tagatose-6-phosphate kinase activity"/>
    <property type="evidence" value="ECO:0007669"/>
    <property type="project" value="UniProtKB-EC"/>
</dbReference>
<dbReference type="SUPFAM" id="SSF53613">
    <property type="entry name" value="Ribokinase-like"/>
    <property type="match status" value="1"/>
</dbReference>
<comment type="catalytic activity">
    <reaction evidence="7">
        <text>D-tagatofuranose 6-phosphate + ATP = D-tagatofuranose 1,6-bisphosphate + ADP + H(+)</text>
        <dbReference type="Rhea" id="RHEA:12420"/>
        <dbReference type="ChEBI" id="CHEBI:15378"/>
        <dbReference type="ChEBI" id="CHEBI:30616"/>
        <dbReference type="ChEBI" id="CHEBI:58694"/>
        <dbReference type="ChEBI" id="CHEBI:58695"/>
        <dbReference type="ChEBI" id="CHEBI:456216"/>
        <dbReference type="EC" id="2.7.1.144"/>
    </reaction>
</comment>
<dbReference type="Gene3D" id="3.40.1190.20">
    <property type="match status" value="1"/>
</dbReference>
<dbReference type="GO" id="GO:0005829">
    <property type="term" value="C:cytosol"/>
    <property type="evidence" value="ECO:0007669"/>
    <property type="project" value="TreeGrafter"/>
</dbReference>
<comment type="function">
    <text evidence="8">Catalyzes the ATP-dependent phosphorylation of fructose-l-phosphate to fructose-l,6-bisphosphate.</text>
</comment>
<reference evidence="10" key="1">
    <citation type="journal article" date="2014" name="Int. J. Syst. Evol. Microbiol.">
        <title>Complete genome sequence of Corynebacterium casei LMG S-19264T (=DSM 44701T), isolated from a smear-ripened cheese.</title>
        <authorList>
            <consortium name="US DOE Joint Genome Institute (JGI-PGF)"/>
            <person name="Walter F."/>
            <person name="Albersmeier A."/>
            <person name="Kalinowski J."/>
            <person name="Ruckert C."/>
        </authorList>
    </citation>
    <scope>NUCLEOTIDE SEQUENCE</scope>
    <source>
        <strain evidence="10">CGMCC 1.12698</strain>
    </source>
</reference>
<dbReference type="InterPro" id="IPR011611">
    <property type="entry name" value="PfkB_dom"/>
</dbReference>
<keyword evidence="5 7" id="KW-0067">ATP-binding</keyword>
<dbReference type="GO" id="GO:0005524">
    <property type="term" value="F:ATP binding"/>
    <property type="evidence" value="ECO:0007669"/>
    <property type="project" value="UniProtKB-UniRule"/>
</dbReference>
<dbReference type="PANTHER" id="PTHR46566">
    <property type="entry name" value="1-PHOSPHOFRUCTOKINASE-RELATED"/>
    <property type="match status" value="1"/>
</dbReference>
<dbReference type="AlphaFoldDB" id="A0A917ARB2"/>
<evidence type="ECO:0000256" key="8">
    <source>
        <dbReference type="RuleBase" id="RU369061"/>
    </source>
</evidence>
<feature type="domain" description="Carbohydrate kinase PfkB" evidence="9">
    <location>
        <begin position="6"/>
        <end position="285"/>
    </location>
</feature>
<evidence type="ECO:0000256" key="2">
    <source>
        <dbReference type="ARBA" id="ARBA00022679"/>
    </source>
</evidence>
<evidence type="ECO:0000256" key="5">
    <source>
        <dbReference type="ARBA" id="ARBA00022840"/>
    </source>
</evidence>
<evidence type="ECO:0000259" key="9">
    <source>
        <dbReference type="Pfam" id="PF00294"/>
    </source>
</evidence>
<dbReference type="InterPro" id="IPR029056">
    <property type="entry name" value="Ribokinase-like"/>
</dbReference>
<name>A0A917ARB2_9BACI</name>
<reference evidence="10" key="2">
    <citation type="submission" date="2020-09" db="EMBL/GenBank/DDBJ databases">
        <authorList>
            <person name="Sun Q."/>
            <person name="Zhou Y."/>
        </authorList>
    </citation>
    <scope>NUCLEOTIDE SEQUENCE</scope>
    <source>
        <strain evidence="10">CGMCC 1.12698</strain>
    </source>
</reference>
<dbReference type="GO" id="GO:0008662">
    <property type="term" value="F:1-phosphofructokinase activity"/>
    <property type="evidence" value="ECO:0007669"/>
    <property type="project" value="UniProtKB-UniRule"/>
</dbReference>
<protein>
    <recommendedName>
        <fullName evidence="7">Tagatose-6-phosphate kinase</fullName>
        <ecNumber evidence="7">2.7.1.144</ecNumber>
    </recommendedName>
</protein>
<evidence type="ECO:0000256" key="6">
    <source>
        <dbReference type="ARBA" id="ARBA00047745"/>
    </source>
</evidence>
<sequence>MIYTVTLNPSVDYIVEVNDFQTGHLHRMKREEKFPGGKGINVSRVLTRMNVPTKALGFIGGFTGDYIKETLQEEGTSSAFISVEGDSRINIKLKSGQETEINGDGPSITEFHIKKLFQQLEAVEEGSIVVVGGSIPSSLPRNLYEMIVRTCSQKGIRVVVDASGEALRQAILAQPFLIKPNQYELEELFETKIHTLEEAIPFGRKLVEMGAQHVIVSMGALGAALCTDNRVYIAHVPPGDVINSIGAGDSLVAGFIGTYWRTNDKEEAFKIGVATGSATAFSHDLCTVEHVQQLVGKVHIREI</sequence>
<dbReference type="FunFam" id="3.40.1190.20:FF:000001">
    <property type="entry name" value="Phosphofructokinase"/>
    <property type="match status" value="1"/>
</dbReference>
<dbReference type="InterPro" id="IPR017583">
    <property type="entry name" value="Tagatose/fructose_Pkinase"/>
</dbReference>
<comment type="similarity">
    <text evidence="1">Belongs to the carbohydrate kinase pfkB family.</text>
</comment>
<dbReference type="EC" id="2.7.1.144" evidence="7"/>
<keyword evidence="7" id="KW-0423">Lactose metabolism</keyword>
<keyword evidence="11" id="KW-1185">Reference proteome</keyword>
<dbReference type="PROSITE" id="PS00584">
    <property type="entry name" value="PFKB_KINASES_2"/>
    <property type="match status" value="1"/>
</dbReference>
<dbReference type="NCBIfam" id="TIGR03168">
    <property type="entry name" value="1-PFK"/>
    <property type="match status" value="1"/>
</dbReference>
<evidence type="ECO:0000313" key="10">
    <source>
        <dbReference type="EMBL" id="GGE69387.1"/>
    </source>
</evidence>
<dbReference type="CDD" id="cd01164">
    <property type="entry name" value="FruK_PfkB_like"/>
    <property type="match status" value="1"/>
</dbReference>
<keyword evidence="4 8" id="KW-0418">Kinase</keyword>
<dbReference type="RefSeq" id="WP_188388153.1">
    <property type="nucleotide sequence ID" value="NZ_BMFK01000001.1"/>
</dbReference>
<evidence type="ECO:0000256" key="3">
    <source>
        <dbReference type="ARBA" id="ARBA00022741"/>
    </source>
</evidence>
<accession>A0A917ARB2</accession>
<gene>
    <name evidence="10" type="primary">fruB</name>
    <name evidence="10" type="ORF">GCM10007140_19300</name>
</gene>
<keyword evidence="2 7" id="KW-0808">Transferase</keyword>
<evidence type="ECO:0000256" key="4">
    <source>
        <dbReference type="ARBA" id="ARBA00022777"/>
    </source>
</evidence>
<dbReference type="GO" id="GO:0044281">
    <property type="term" value="P:small molecule metabolic process"/>
    <property type="evidence" value="ECO:0007669"/>
    <property type="project" value="UniProtKB-ARBA"/>
</dbReference>
<evidence type="ECO:0000256" key="7">
    <source>
        <dbReference type="PIRNR" id="PIRNR000535"/>
    </source>
</evidence>
<evidence type="ECO:0000256" key="1">
    <source>
        <dbReference type="ARBA" id="ARBA00005380"/>
    </source>
</evidence>
<dbReference type="Proteomes" id="UP000605259">
    <property type="component" value="Unassembled WGS sequence"/>
</dbReference>
<comment type="pathway">
    <text evidence="7">Carbohydrate metabolism; D-tagatose 6-phosphate degradation; D-glyceraldehyde 3-phosphate and glycerone phosphate from D-tagatose 6-phosphate: step 1/2.</text>
</comment>
<dbReference type="GO" id="GO:0016052">
    <property type="term" value="P:carbohydrate catabolic process"/>
    <property type="evidence" value="ECO:0007669"/>
    <property type="project" value="UniProtKB-ARBA"/>
</dbReference>